<dbReference type="Proteomes" id="UP000187499">
    <property type="component" value="Chromosome"/>
</dbReference>
<accession>A0A1P8Q338</accession>
<dbReference type="KEGG" id="lalw:BTM29_06595"/>
<dbReference type="GO" id="GO:0003824">
    <property type="term" value="F:catalytic activity"/>
    <property type="evidence" value="ECO:0007669"/>
    <property type="project" value="TreeGrafter"/>
</dbReference>
<dbReference type="AlphaFoldDB" id="A0A1P8Q338"/>
<dbReference type="InterPro" id="IPR011008">
    <property type="entry name" value="Dimeric_a/b-barrel"/>
</dbReference>
<dbReference type="InterPro" id="IPR050744">
    <property type="entry name" value="AI-2_Isomerase_LsrG"/>
</dbReference>
<protein>
    <recommendedName>
        <fullName evidence="3">Antibiotic biosynthesis monooxygenase</fullName>
    </recommendedName>
</protein>
<dbReference type="PANTHER" id="PTHR33336:SF3">
    <property type="entry name" value="ABM DOMAIN-CONTAINING PROTEIN"/>
    <property type="match status" value="1"/>
</dbReference>
<proteinExistence type="predicted"/>
<keyword evidence="2" id="KW-1185">Reference proteome</keyword>
<evidence type="ECO:0008006" key="3">
    <source>
        <dbReference type="Google" id="ProtNLM"/>
    </source>
</evidence>
<dbReference type="OrthoDB" id="9812754at2"/>
<dbReference type="Gene3D" id="3.30.70.100">
    <property type="match status" value="1"/>
</dbReference>
<reference evidence="2" key="1">
    <citation type="submission" date="2016-12" db="EMBL/GenBank/DDBJ databases">
        <authorList>
            <person name="Jung M.Y."/>
            <person name="Lee S.H."/>
        </authorList>
    </citation>
    <scope>NUCLEOTIDE SEQUENCE [LARGE SCALE GENOMIC DNA]</scope>
    <source>
        <strain evidence="2">WiKim39</strain>
    </source>
</reference>
<dbReference type="SUPFAM" id="SSF54909">
    <property type="entry name" value="Dimeric alpha+beta barrel"/>
    <property type="match status" value="2"/>
</dbReference>
<dbReference type="PANTHER" id="PTHR33336">
    <property type="entry name" value="QUINOL MONOOXYGENASE YGIN-RELATED"/>
    <property type="match status" value="1"/>
</dbReference>
<dbReference type="STRING" id="1847728.BTM29_06595"/>
<dbReference type="RefSeq" id="WP_076615003.1">
    <property type="nucleotide sequence ID" value="NZ_CP019323.1"/>
</dbReference>
<dbReference type="EMBL" id="CP019323">
    <property type="protein sequence ID" value="APX72248.1"/>
    <property type="molecule type" value="Genomic_DNA"/>
</dbReference>
<name>A0A1P8Q338_9LACO</name>
<sequence>MEKLTQAPLFRLFNLKIDPINRTSFLDVGQNNLMTSIKNEVGTLAMYTGHLDSSGADNIVIELYKDQPSYEIHANSPQFAAFKKVAGKIVVDQSVTSLNPQLLLESTEPVQGIKQAEFVQLTELTIDDSSIDKFRILVSEKMKQDKSKSEVLVAYAGNDSADSTKWYLFEIYQNKSVYDDCQKEEYVKKYKEETKQMIKQTKNYTLNPDTVVNHGGLDFENK</sequence>
<evidence type="ECO:0000313" key="2">
    <source>
        <dbReference type="Proteomes" id="UP000187499"/>
    </source>
</evidence>
<organism evidence="1 2">
    <name type="scientific">Companilactobacillus allii</name>
    <dbReference type="NCBI Taxonomy" id="1847728"/>
    <lineage>
        <taxon>Bacteria</taxon>
        <taxon>Bacillati</taxon>
        <taxon>Bacillota</taxon>
        <taxon>Bacilli</taxon>
        <taxon>Lactobacillales</taxon>
        <taxon>Lactobacillaceae</taxon>
        <taxon>Companilactobacillus</taxon>
    </lineage>
</organism>
<gene>
    <name evidence="1" type="ORF">BTM29_06595</name>
</gene>
<evidence type="ECO:0000313" key="1">
    <source>
        <dbReference type="EMBL" id="APX72248.1"/>
    </source>
</evidence>